<name>A0A9Q6ICI3_9PSED</name>
<dbReference type="GO" id="GO:0043565">
    <property type="term" value="F:sequence-specific DNA binding"/>
    <property type="evidence" value="ECO:0007669"/>
    <property type="project" value="TreeGrafter"/>
</dbReference>
<dbReference type="RefSeq" id="WP_110653217.1">
    <property type="nucleotide sequence ID" value="NZ_CP063455.1"/>
</dbReference>
<feature type="domain" description="HTH lysR-type" evidence="5">
    <location>
        <begin position="1"/>
        <end position="59"/>
    </location>
</feature>
<dbReference type="CDD" id="cd08476">
    <property type="entry name" value="PBP2_CrgA_like_7"/>
    <property type="match status" value="1"/>
</dbReference>
<dbReference type="InterPro" id="IPR058163">
    <property type="entry name" value="LysR-type_TF_proteobact-type"/>
</dbReference>
<proteinExistence type="inferred from homology"/>
<dbReference type="FunFam" id="1.10.10.10:FF:000001">
    <property type="entry name" value="LysR family transcriptional regulator"/>
    <property type="match status" value="1"/>
</dbReference>
<evidence type="ECO:0000256" key="2">
    <source>
        <dbReference type="ARBA" id="ARBA00023015"/>
    </source>
</evidence>
<dbReference type="Proteomes" id="UP000248188">
    <property type="component" value="Unassembled WGS sequence"/>
</dbReference>
<dbReference type="EMBL" id="QJRN01000018">
    <property type="protein sequence ID" value="PYC31288.1"/>
    <property type="molecule type" value="Genomic_DNA"/>
</dbReference>
<dbReference type="PROSITE" id="PS50931">
    <property type="entry name" value="HTH_LYSR"/>
    <property type="match status" value="1"/>
</dbReference>
<evidence type="ECO:0000256" key="1">
    <source>
        <dbReference type="ARBA" id="ARBA00009437"/>
    </source>
</evidence>
<dbReference type="Gene3D" id="1.10.10.10">
    <property type="entry name" value="Winged helix-like DNA-binding domain superfamily/Winged helix DNA-binding domain"/>
    <property type="match status" value="1"/>
</dbReference>
<keyword evidence="3" id="KW-0238">DNA-binding</keyword>
<dbReference type="InterPro" id="IPR005119">
    <property type="entry name" value="LysR_subst-bd"/>
</dbReference>
<dbReference type="GO" id="GO:0006351">
    <property type="term" value="P:DNA-templated transcription"/>
    <property type="evidence" value="ECO:0007669"/>
    <property type="project" value="TreeGrafter"/>
</dbReference>
<comment type="similarity">
    <text evidence="1">Belongs to the LysR transcriptional regulatory family.</text>
</comment>
<dbReference type="Gene3D" id="3.40.190.290">
    <property type="match status" value="1"/>
</dbReference>
<dbReference type="Pfam" id="PF03466">
    <property type="entry name" value="LysR_substrate"/>
    <property type="match status" value="1"/>
</dbReference>
<dbReference type="InterPro" id="IPR036390">
    <property type="entry name" value="WH_DNA-bd_sf"/>
</dbReference>
<dbReference type="GO" id="GO:0003700">
    <property type="term" value="F:DNA-binding transcription factor activity"/>
    <property type="evidence" value="ECO:0007669"/>
    <property type="project" value="InterPro"/>
</dbReference>
<evidence type="ECO:0000256" key="3">
    <source>
        <dbReference type="ARBA" id="ARBA00023125"/>
    </source>
</evidence>
<dbReference type="AlphaFoldDB" id="A0A9Q6ICI3"/>
<protein>
    <submittedName>
        <fullName evidence="6">LysR family transcriptional regulator</fullName>
    </submittedName>
</protein>
<dbReference type="InterPro" id="IPR000847">
    <property type="entry name" value="LysR_HTH_N"/>
</dbReference>
<keyword evidence="4" id="KW-0804">Transcription</keyword>
<gene>
    <name evidence="6" type="ORF">DMX08_25350</name>
</gene>
<comment type="caution">
    <text evidence="6">The sequence shown here is derived from an EMBL/GenBank/DDBJ whole genome shotgun (WGS) entry which is preliminary data.</text>
</comment>
<dbReference type="SUPFAM" id="SSF53850">
    <property type="entry name" value="Periplasmic binding protein-like II"/>
    <property type="match status" value="1"/>
</dbReference>
<dbReference type="Pfam" id="PF00126">
    <property type="entry name" value="HTH_1"/>
    <property type="match status" value="1"/>
</dbReference>
<evidence type="ECO:0000313" key="7">
    <source>
        <dbReference type="Proteomes" id="UP000248188"/>
    </source>
</evidence>
<dbReference type="SUPFAM" id="SSF46785">
    <property type="entry name" value="Winged helix' DNA-binding domain"/>
    <property type="match status" value="1"/>
</dbReference>
<evidence type="ECO:0000256" key="4">
    <source>
        <dbReference type="ARBA" id="ARBA00023163"/>
    </source>
</evidence>
<reference evidence="6 7" key="1">
    <citation type="submission" date="2018-06" db="EMBL/GenBank/DDBJ databases">
        <title>Pseudomonas diversity within urban Lake Michigan freshwaters.</title>
        <authorList>
            <person name="Batrich M."/>
            <person name="Hatzopoulos T."/>
            <person name="Putonti C."/>
        </authorList>
    </citation>
    <scope>NUCLEOTIDE SEQUENCE [LARGE SCALE GENOMIC DNA]</scope>
    <source>
        <strain evidence="6 7">MB-090624</strain>
    </source>
</reference>
<dbReference type="InterPro" id="IPR036388">
    <property type="entry name" value="WH-like_DNA-bd_sf"/>
</dbReference>
<evidence type="ECO:0000313" key="6">
    <source>
        <dbReference type="EMBL" id="PYC31288.1"/>
    </source>
</evidence>
<dbReference type="PANTHER" id="PTHR30537:SF72">
    <property type="entry name" value="LYSR FAMILY TRANSCRIPTIONAL REGULATOR"/>
    <property type="match status" value="1"/>
</dbReference>
<dbReference type="PANTHER" id="PTHR30537">
    <property type="entry name" value="HTH-TYPE TRANSCRIPTIONAL REGULATOR"/>
    <property type="match status" value="1"/>
</dbReference>
<organism evidence="6 7">
    <name type="scientific">Pseudomonas protegens</name>
    <dbReference type="NCBI Taxonomy" id="380021"/>
    <lineage>
        <taxon>Bacteria</taxon>
        <taxon>Pseudomonadati</taxon>
        <taxon>Pseudomonadota</taxon>
        <taxon>Gammaproteobacteria</taxon>
        <taxon>Pseudomonadales</taxon>
        <taxon>Pseudomonadaceae</taxon>
        <taxon>Pseudomonas</taxon>
    </lineage>
</organism>
<accession>A0A9Q6ICI3</accession>
<sequence length="304" mass="33357">MDNLNGLQVFVCVVRSGSLVGAGERLGLSASAVGKALARLEQRLGVRLLNRSTRRLSLTDEGALFYERGQRIVDEVLEAEAELARISDKPRGRLRVSLPAIGYRMLLPILPEFAARYPDIELDLDFNDRLIDVIAEGVDAVIRSGELPDSQLKSRSLGPFGFVLIGAPGYFAQRGIPHTPQDLERHACLRYKFPGGSVLQPWNLRLPDGAPPLVLGSALTSNNLESLIHAASQGLGIAYVPEFVVCGALADGSLISVLDDYQQERGKFSILWPSSRHLLPKLRVFVDFLSQRLRLGNAHKESRS</sequence>
<keyword evidence="2" id="KW-0805">Transcription regulation</keyword>
<evidence type="ECO:0000259" key="5">
    <source>
        <dbReference type="PROSITE" id="PS50931"/>
    </source>
</evidence>